<gene>
    <name evidence="10" type="ORF">HHI36_015181</name>
</gene>
<dbReference type="PANTHER" id="PTHR11362">
    <property type="entry name" value="PHOSPHATIDYLETHANOLAMINE-BINDING PROTEIN"/>
    <property type="match status" value="1"/>
</dbReference>
<dbReference type="InterPro" id="IPR008914">
    <property type="entry name" value="PEBP"/>
</dbReference>
<proteinExistence type="inferred from homology"/>
<evidence type="ECO:0000256" key="5">
    <source>
        <dbReference type="ARBA" id="ARBA00023128"/>
    </source>
</evidence>
<keyword evidence="2" id="KW-0809">Transit peptide</keyword>
<evidence type="ECO:0000313" key="11">
    <source>
        <dbReference type="Proteomes" id="UP001516400"/>
    </source>
</evidence>
<evidence type="ECO:0000256" key="7">
    <source>
        <dbReference type="ARBA" id="ARBA00038016"/>
    </source>
</evidence>
<evidence type="ECO:0000256" key="8">
    <source>
        <dbReference type="ARBA" id="ARBA00039444"/>
    </source>
</evidence>
<dbReference type="EMBL" id="JABFTP020000062">
    <property type="protein sequence ID" value="KAL3273753.1"/>
    <property type="molecule type" value="Genomic_DNA"/>
</dbReference>
<dbReference type="CDD" id="cd00866">
    <property type="entry name" value="PEBP_euk"/>
    <property type="match status" value="1"/>
</dbReference>
<dbReference type="Gene3D" id="3.90.280.10">
    <property type="entry name" value="PEBP-like"/>
    <property type="match status" value="1"/>
</dbReference>
<evidence type="ECO:0000256" key="2">
    <source>
        <dbReference type="ARBA" id="ARBA00022946"/>
    </source>
</evidence>
<dbReference type="GO" id="GO:0005840">
    <property type="term" value="C:ribosome"/>
    <property type="evidence" value="ECO:0007669"/>
    <property type="project" value="UniProtKB-KW"/>
</dbReference>
<dbReference type="Proteomes" id="UP001516400">
    <property type="component" value="Unassembled WGS sequence"/>
</dbReference>
<dbReference type="SUPFAM" id="SSF49777">
    <property type="entry name" value="PEBP-like"/>
    <property type="match status" value="1"/>
</dbReference>
<comment type="caution">
    <text evidence="10">The sequence shown here is derived from an EMBL/GenBank/DDBJ whole genome shotgun (WGS) entry which is preliminary data.</text>
</comment>
<dbReference type="Pfam" id="PF01161">
    <property type="entry name" value="PBP"/>
    <property type="match status" value="1"/>
</dbReference>
<evidence type="ECO:0000256" key="4">
    <source>
        <dbReference type="ARBA" id="ARBA00023054"/>
    </source>
</evidence>
<dbReference type="AlphaFoldDB" id="A0ABD2N4W2"/>
<evidence type="ECO:0000256" key="9">
    <source>
        <dbReference type="ARBA" id="ARBA00041206"/>
    </source>
</evidence>
<evidence type="ECO:0000313" key="10">
    <source>
        <dbReference type="EMBL" id="KAL3273753.1"/>
    </source>
</evidence>
<accession>A0ABD2N4W2</accession>
<keyword evidence="4" id="KW-0175">Coiled coil</keyword>
<keyword evidence="5" id="KW-0496">Mitochondrion</keyword>
<keyword evidence="6" id="KW-0687">Ribonucleoprotein</keyword>
<dbReference type="FunFam" id="3.90.280.10:FF:000002">
    <property type="entry name" value="39S ribosomal protein L38, mitochondrial"/>
    <property type="match status" value="1"/>
</dbReference>
<name>A0ABD2N4W2_9CUCU</name>
<protein>
    <recommendedName>
        <fullName evidence="8">Large ribosomal subunit protein mL38</fullName>
    </recommendedName>
    <alternativeName>
        <fullName evidence="9">39S ribosomal protein L38, mitochondrial</fullName>
    </alternativeName>
</protein>
<reference evidence="10 11" key="1">
    <citation type="journal article" date="2021" name="BMC Biol.">
        <title>Horizontally acquired antibacterial genes associated with adaptive radiation of ladybird beetles.</title>
        <authorList>
            <person name="Li H.S."/>
            <person name="Tang X.F."/>
            <person name="Huang Y.H."/>
            <person name="Xu Z.Y."/>
            <person name="Chen M.L."/>
            <person name="Du X.Y."/>
            <person name="Qiu B.Y."/>
            <person name="Chen P.T."/>
            <person name="Zhang W."/>
            <person name="Slipinski A."/>
            <person name="Escalona H.E."/>
            <person name="Waterhouse R.M."/>
            <person name="Zwick A."/>
            <person name="Pang H."/>
        </authorList>
    </citation>
    <scope>NUCLEOTIDE SEQUENCE [LARGE SCALE GENOMIC DNA]</scope>
    <source>
        <strain evidence="10">SYSU2018</strain>
    </source>
</reference>
<evidence type="ECO:0000256" key="6">
    <source>
        <dbReference type="ARBA" id="ARBA00023274"/>
    </source>
</evidence>
<dbReference type="InterPro" id="IPR035810">
    <property type="entry name" value="PEBP_euk"/>
</dbReference>
<dbReference type="InterPro" id="IPR036610">
    <property type="entry name" value="PEBP-like_sf"/>
</dbReference>
<organism evidence="10 11">
    <name type="scientific">Cryptolaemus montrouzieri</name>
    <dbReference type="NCBI Taxonomy" id="559131"/>
    <lineage>
        <taxon>Eukaryota</taxon>
        <taxon>Metazoa</taxon>
        <taxon>Ecdysozoa</taxon>
        <taxon>Arthropoda</taxon>
        <taxon>Hexapoda</taxon>
        <taxon>Insecta</taxon>
        <taxon>Pterygota</taxon>
        <taxon>Neoptera</taxon>
        <taxon>Endopterygota</taxon>
        <taxon>Coleoptera</taxon>
        <taxon>Polyphaga</taxon>
        <taxon>Cucujiformia</taxon>
        <taxon>Coccinelloidea</taxon>
        <taxon>Coccinellidae</taxon>
        <taxon>Scymninae</taxon>
        <taxon>Scymnini</taxon>
        <taxon>Cryptolaemus</taxon>
    </lineage>
</organism>
<evidence type="ECO:0000256" key="1">
    <source>
        <dbReference type="ARBA" id="ARBA00004173"/>
    </source>
</evidence>
<dbReference type="GO" id="GO:0005743">
    <property type="term" value="C:mitochondrial inner membrane"/>
    <property type="evidence" value="ECO:0007669"/>
    <property type="project" value="UniProtKB-ARBA"/>
</dbReference>
<comment type="similarity">
    <text evidence="7">Belongs to the phosphatidylethanolamine-binding protein family. Mitochondrion-specific ribosomal protein mL38 subfamily.</text>
</comment>
<evidence type="ECO:0000256" key="3">
    <source>
        <dbReference type="ARBA" id="ARBA00022980"/>
    </source>
</evidence>
<dbReference type="GO" id="GO:1990904">
    <property type="term" value="C:ribonucleoprotein complex"/>
    <property type="evidence" value="ECO:0007669"/>
    <property type="project" value="UniProtKB-KW"/>
</dbReference>
<keyword evidence="3" id="KW-0689">Ribosomal protein</keyword>
<dbReference type="PANTHER" id="PTHR11362:SF133">
    <property type="entry name" value="LARGE RIBOSOMAL SUBUNIT PROTEIN ML38"/>
    <property type="match status" value="1"/>
</dbReference>
<sequence>MGLYTLLHPHSTKLIKKVVILFEKCSVRQGHHLRGLPPGIARSLDEKLRESNYKDPDLFYRVDIGLPLSKPDSKTKHSQIEALKAVRNDPNMERESRKQTLRINLEETFKEWTTSLAPAHIQKVADHYGIFEHLFGDAYFKPVVPMNISFASGDVEHPVYHGNIIRPSEAVSKPTVTYTSDNNSLWALLLTNLDGHFTDSSKEYIHWFVGNIPGQNIEKGETIVNYLQPFPPKGTGYHRFVFVLYKQERRLDFSKFNLKDVNNFDLESRTFLTLDFYREQQDNLTPAGLSFFQSHWDTSLKNFYHNELQMKEPIFEYDFDPPYIRPQEWFPLRKPFNLYMDKYRILSRSIKNF</sequence>
<comment type="subcellular location">
    <subcellularLocation>
        <location evidence="1">Mitochondrion</location>
    </subcellularLocation>
</comment>
<keyword evidence="11" id="KW-1185">Reference proteome</keyword>